<feature type="compositionally biased region" description="Polar residues" evidence="8">
    <location>
        <begin position="9"/>
        <end position="23"/>
    </location>
</feature>
<dbReference type="EMBL" id="JAKIKU010000004">
    <property type="protein sequence ID" value="MCL1045378.1"/>
    <property type="molecule type" value="Genomic_DNA"/>
</dbReference>
<keyword evidence="3 7" id="KW-0223">Dioxygenase</keyword>
<evidence type="ECO:0000256" key="4">
    <source>
        <dbReference type="ARBA" id="ARBA00023002"/>
    </source>
</evidence>
<keyword evidence="6 7" id="KW-0823">Tryptophan catabolism</keyword>
<comment type="cofactor">
    <cofactor evidence="7">
        <name>heme</name>
        <dbReference type="ChEBI" id="CHEBI:30413"/>
    </cofactor>
    <text evidence="7">Binds 1 heme group per subunit.</text>
</comment>
<evidence type="ECO:0000256" key="3">
    <source>
        <dbReference type="ARBA" id="ARBA00022964"/>
    </source>
</evidence>
<gene>
    <name evidence="7 9" type="primary">kynA</name>
    <name evidence="9" type="ORF">L2737_08575</name>
</gene>
<comment type="subunit">
    <text evidence="7">Homotetramer.</text>
</comment>
<feature type="binding site" description="axial binding residue" evidence="7">
    <location>
        <position position="261"/>
    </location>
    <ligand>
        <name>heme</name>
        <dbReference type="ChEBI" id="CHEBI:30413"/>
    </ligand>
    <ligandPart>
        <name>Fe</name>
        <dbReference type="ChEBI" id="CHEBI:18248"/>
    </ligandPart>
</feature>
<dbReference type="SUPFAM" id="SSF140959">
    <property type="entry name" value="Indolic compounds 2,3-dioxygenase-like"/>
    <property type="match status" value="1"/>
</dbReference>
<keyword evidence="2 7" id="KW-0479">Metal-binding</keyword>
<dbReference type="EC" id="1.13.11.11" evidence="7"/>
<name>A0ABT0KNE9_9GAMM</name>
<evidence type="ECO:0000256" key="6">
    <source>
        <dbReference type="ARBA" id="ARBA00023079"/>
    </source>
</evidence>
<comment type="caution">
    <text evidence="9">The sequence shown here is derived from an EMBL/GenBank/DDBJ whole genome shotgun (WGS) entry which is preliminary data.</text>
</comment>
<dbReference type="RefSeq" id="WP_248955463.1">
    <property type="nucleotide sequence ID" value="NZ_JAKIKU010000004.1"/>
</dbReference>
<feature type="binding site" evidence="7">
    <location>
        <position position="275"/>
    </location>
    <ligand>
        <name>substrate</name>
    </ligand>
</feature>
<comment type="similarity">
    <text evidence="7">Belongs to the tryptophan 2,3-dioxygenase family.</text>
</comment>
<evidence type="ECO:0000256" key="2">
    <source>
        <dbReference type="ARBA" id="ARBA00022723"/>
    </source>
</evidence>
<proteinExistence type="inferred from homology"/>
<dbReference type="NCBIfam" id="TIGR03036">
    <property type="entry name" value="trp_2_3_diox"/>
    <property type="match status" value="1"/>
</dbReference>
<evidence type="ECO:0000256" key="1">
    <source>
        <dbReference type="ARBA" id="ARBA00022617"/>
    </source>
</evidence>
<evidence type="ECO:0000256" key="8">
    <source>
        <dbReference type="SAM" id="MobiDB-lite"/>
    </source>
</evidence>
<feature type="binding site" evidence="7">
    <location>
        <position position="134"/>
    </location>
    <ligand>
        <name>substrate</name>
    </ligand>
</feature>
<dbReference type="PANTHER" id="PTHR10138:SF0">
    <property type="entry name" value="TRYPTOPHAN 2,3-DIOXYGENASE"/>
    <property type="match status" value="1"/>
</dbReference>
<feature type="binding site" evidence="7">
    <location>
        <begin position="72"/>
        <end position="76"/>
    </location>
    <ligand>
        <name>substrate</name>
    </ligand>
</feature>
<protein>
    <recommendedName>
        <fullName evidence="7">Tryptophan 2,3-dioxygenase</fullName>
        <shortName evidence="7">TDO</shortName>
        <ecNumber evidence="7">1.13.11.11</ecNumber>
    </recommendedName>
    <alternativeName>
        <fullName evidence="7">Tryptamin 2,3-dioxygenase</fullName>
    </alternativeName>
    <alternativeName>
        <fullName evidence="7">Tryptophan oxygenase</fullName>
        <shortName evidence="7">TO</shortName>
        <shortName evidence="7">TRPO</shortName>
    </alternativeName>
    <alternativeName>
        <fullName evidence="7">Tryptophan pyrrolase</fullName>
    </alternativeName>
    <alternativeName>
        <fullName evidence="7">Tryptophanase</fullName>
    </alternativeName>
</protein>
<dbReference type="InterPro" id="IPR004981">
    <property type="entry name" value="Trp_2_3_dOase"/>
</dbReference>
<dbReference type="PANTHER" id="PTHR10138">
    <property type="entry name" value="TRYPTOPHAN 2,3-DIOXYGENASE"/>
    <property type="match status" value="1"/>
</dbReference>
<evidence type="ECO:0000256" key="5">
    <source>
        <dbReference type="ARBA" id="ARBA00023004"/>
    </source>
</evidence>
<reference evidence="9 10" key="1">
    <citation type="submission" date="2022-01" db="EMBL/GenBank/DDBJ databases">
        <title>Whole genome-based taxonomy of the Shewanellaceae.</title>
        <authorList>
            <person name="Martin-Rodriguez A.J."/>
        </authorList>
    </citation>
    <scope>NUCLEOTIDE SEQUENCE [LARGE SCALE GENOMIC DNA]</scope>
    <source>
        <strain evidence="9 10">DSM 24955</strain>
    </source>
</reference>
<feature type="region of interest" description="Disordered" evidence="8">
    <location>
        <begin position="1"/>
        <end position="28"/>
    </location>
</feature>
<dbReference type="Gene3D" id="1.20.58.480">
    <property type="match status" value="1"/>
</dbReference>
<keyword evidence="5 7" id="KW-0408">Iron</keyword>
<organism evidence="9 10">
    <name type="scientific">Shewanella electrodiphila</name>
    <dbReference type="NCBI Taxonomy" id="934143"/>
    <lineage>
        <taxon>Bacteria</taxon>
        <taxon>Pseudomonadati</taxon>
        <taxon>Pseudomonadota</taxon>
        <taxon>Gammaproteobacteria</taxon>
        <taxon>Alteromonadales</taxon>
        <taxon>Shewanellaceae</taxon>
        <taxon>Shewanella</taxon>
    </lineage>
</organism>
<comment type="pathway">
    <text evidence="7">Amino-acid degradation; L-tryptophan degradation via kynurenine pathway; L-kynurenine from L-tryptophan: step 1/2.</text>
</comment>
<keyword evidence="1 7" id="KW-0349">Heme</keyword>
<dbReference type="GO" id="GO:0004833">
    <property type="term" value="F:L-tryptophan 2,3-dioxygenase activity"/>
    <property type="evidence" value="ECO:0007669"/>
    <property type="project" value="UniProtKB-EC"/>
</dbReference>
<dbReference type="HAMAP" id="MF_01972">
    <property type="entry name" value="T23O"/>
    <property type="match status" value="1"/>
</dbReference>
<evidence type="ECO:0000313" key="10">
    <source>
        <dbReference type="Proteomes" id="UP001202134"/>
    </source>
</evidence>
<keyword evidence="4 7" id="KW-0560">Oxidoreductase</keyword>
<dbReference type="InterPro" id="IPR017485">
    <property type="entry name" value="Trp_2-3-dOase_bac"/>
</dbReference>
<sequence>MGCPLGHKSANNADNFHSSSSQMHETKANYRELEEGIHRDFKDDMSYGDYLNLEKILSAQQPLSDQHDEMLFIVIHQASELWLKLAGHELTCAIDNIKSGDFGHAFKVISRVKQILNQLTQSWNILATLTPVDYLKFRDALGHSSGFQSYGYRKIEFLLGNKNADLLEVHKANPAVYSELNQLLHAPSLYDVSIKVLHQKGLIDDESVLARDVSQPYQSHQAVLQAWINVYQDADEHFELYELAEKLVDIEDSFQQWRFKHMYTVQRIIGNKAGTGGSSGVEFLKKSLDISFFPELFELRTHL</sequence>
<dbReference type="Pfam" id="PF03301">
    <property type="entry name" value="Trp_dioxygenase"/>
    <property type="match status" value="1"/>
</dbReference>
<evidence type="ECO:0000256" key="7">
    <source>
        <dbReference type="HAMAP-Rule" id="MF_01972"/>
    </source>
</evidence>
<keyword evidence="10" id="KW-1185">Reference proteome</keyword>
<feature type="binding site" evidence="7">
    <location>
        <position position="138"/>
    </location>
    <ligand>
        <name>substrate</name>
    </ligand>
</feature>
<comment type="catalytic activity">
    <reaction evidence="7">
        <text>L-tryptophan + O2 = N-formyl-L-kynurenine</text>
        <dbReference type="Rhea" id="RHEA:24536"/>
        <dbReference type="ChEBI" id="CHEBI:15379"/>
        <dbReference type="ChEBI" id="CHEBI:57912"/>
        <dbReference type="ChEBI" id="CHEBI:58629"/>
        <dbReference type="EC" id="1.13.11.11"/>
    </reaction>
</comment>
<dbReference type="InterPro" id="IPR037217">
    <property type="entry name" value="Trp/Indoleamine_2_3_dOase-like"/>
</dbReference>
<dbReference type="Proteomes" id="UP001202134">
    <property type="component" value="Unassembled WGS sequence"/>
</dbReference>
<accession>A0ABT0KNE9</accession>
<comment type="function">
    <text evidence="7">Heme-dependent dioxygenase that catalyzes the oxidative cleavage of the L-tryptophan (L-Trp) pyrrole ring and converts L-tryptophan to N-formyl-L-kynurenine. Catalyzes the oxidative cleavage of the indole moiety.</text>
</comment>
<evidence type="ECO:0000313" key="9">
    <source>
        <dbReference type="EMBL" id="MCL1045378.1"/>
    </source>
</evidence>